<keyword evidence="3" id="KW-1185">Reference proteome</keyword>
<dbReference type="AlphaFoldDB" id="A0A222DYJ2"/>
<evidence type="ECO:0000256" key="1">
    <source>
        <dbReference type="SAM" id="MobiDB-lite"/>
    </source>
</evidence>
<organism evidence="2 3">
    <name type="scientific">Antarctobacter heliothermus</name>
    <dbReference type="NCBI Taxonomy" id="74033"/>
    <lineage>
        <taxon>Bacteria</taxon>
        <taxon>Pseudomonadati</taxon>
        <taxon>Pseudomonadota</taxon>
        <taxon>Alphaproteobacteria</taxon>
        <taxon>Rhodobacterales</taxon>
        <taxon>Roseobacteraceae</taxon>
        <taxon>Antarctobacter</taxon>
    </lineage>
</organism>
<feature type="region of interest" description="Disordered" evidence="1">
    <location>
        <begin position="1"/>
        <end position="70"/>
    </location>
</feature>
<sequence length="70" mass="7744">MAQRHRSKDGHRETKDILGAEGTIPHGGREGGRLTRRVGSKDELKRAYERPAGATRVTKSIEEETGDDES</sequence>
<dbReference type="KEGG" id="aht:ANTHELSMS3_00055"/>
<gene>
    <name evidence="2" type="ORF">ANTHELSMS3_00055</name>
</gene>
<evidence type="ECO:0000313" key="2">
    <source>
        <dbReference type="EMBL" id="ASP18781.1"/>
    </source>
</evidence>
<reference evidence="2 3" key="1">
    <citation type="submission" date="2017-07" db="EMBL/GenBank/DDBJ databases">
        <title>Genome Sequence of Antarctobacter heliothermus Strain SMS3 Isolated from a culture of the Diatom Skeletonema marinoi.</title>
        <authorList>
            <person name="Topel M."/>
            <person name="Pinder M.I.M."/>
            <person name="Johansson O.N."/>
            <person name="Kourtchenko O."/>
            <person name="Godhe A."/>
            <person name="Clarke A.K."/>
        </authorList>
    </citation>
    <scope>NUCLEOTIDE SEQUENCE [LARGE SCALE GENOMIC DNA]</scope>
    <source>
        <strain evidence="2 3">SMS3</strain>
    </source>
</reference>
<dbReference type="OrthoDB" id="7868955at2"/>
<evidence type="ECO:0000313" key="3">
    <source>
        <dbReference type="Proteomes" id="UP000203589"/>
    </source>
</evidence>
<name>A0A222DYJ2_9RHOB</name>
<dbReference type="EMBL" id="CP022540">
    <property type="protein sequence ID" value="ASP18781.1"/>
    <property type="molecule type" value="Genomic_DNA"/>
</dbReference>
<dbReference type="Proteomes" id="UP000203589">
    <property type="component" value="Chromosome"/>
</dbReference>
<accession>A0A222DYJ2</accession>
<feature type="compositionally biased region" description="Basic and acidic residues" evidence="1">
    <location>
        <begin position="27"/>
        <end position="49"/>
    </location>
</feature>
<protein>
    <submittedName>
        <fullName evidence="2">Uncharacterized protein</fullName>
    </submittedName>
</protein>
<proteinExistence type="predicted"/>
<dbReference type="RefSeq" id="WP_094033126.1">
    <property type="nucleotide sequence ID" value="NZ_CP022540.1"/>
</dbReference>